<evidence type="ECO:0000256" key="5">
    <source>
        <dbReference type="SAM" id="SignalP"/>
    </source>
</evidence>
<dbReference type="InterPro" id="IPR039424">
    <property type="entry name" value="SBP_5"/>
</dbReference>
<evidence type="ECO:0000256" key="4">
    <source>
        <dbReference type="ARBA" id="ARBA00022729"/>
    </source>
</evidence>
<dbReference type="GO" id="GO:0015833">
    <property type="term" value="P:peptide transport"/>
    <property type="evidence" value="ECO:0007669"/>
    <property type="project" value="TreeGrafter"/>
</dbReference>
<dbReference type="PROSITE" id="PS51257">
    <property type="entry name" value="PROKAR_LIPOPROTEIN"/>
    <property type="match status" value="1"/>
</dbReference>
<evidence type="ECO:0000313" key="7">
    <source>
        <dbReference type="EMBL" id="NYH94722.1"/>
    </source>
</evidence>
<evidence type="ECO:0000259" key="6">
    <source>
        <dbReference type="Pfam" id="PF00496"/>
    </source>
</evidence>
<dbReference type="AlphaFoldDB" id="A0A7Y9XUG7"/>
<feature type="domain" description="Solute-binding protein family 5" evidence="6">
    <location>
        <begin position="73"/>
        <end position="167"/>
    </location>
</feature>
<dbReference type="EMBL" id="JACBZF010000002">
    <property type="protein sequence ID" value="NYH94722.1"/>
    <property type="molecule type" value="Genomic_DNA"/>
</dbReference>
<feature type="domain" description="Solute-binding protein family 5" evidence="6">
    <location>
        <begin position="208"/>
        <end position="388"/>
    </location>
</feature>
<keyword evidence="8" id="KW-1185">Reference proteome</keyword>
<dbReference type="SUPFAM" id="SSF53850">
    <property type="entry name" value="Periplasmic binding protein-like II"/>
    <property type="match status" value="1"/>
</dbReference>
<feature type="signal peptide" evidence="5">
    <location>
        <begin position="1"/>
        <end position="21"/>
    </location>
</feature>
<dbReference type="InterPro" id="IPR000914">
    <property type="entry name" value="SBP_5_dom"/>
</dbReference>
<comment type="caution">
    <text evidence="7">The sequence shown here is derived from an EMBL/GenBank/DDBJ whole genome shotgun (WGS) entry which is preliminary data.</text>
</comment>
<dbReference type="Proteomes" id="UP000522081">
    <property type="component" value="Unassembled WGS sequence"/>
</dbReference>
<dbReference type="PANTHER" id="PTHR30290:SF10">
    <property type="entry name" value="PERIPLASMIC OLIGOPEPTIDE-BINDING PROTEIN-RELATED"/>
    <property type="match status" value="1"/>
</dbReference>
<dbReference type="CDD" id="cd00995">
    <property type="entry name" value="PBP2_NikA_DppA_OppA_like"/>
    <property type="match status" value="1"/>
</dbReference>
<keyword evidence="3" id="KW-0813">Transport</keyword>
<accession>A0A7Y9XUG7</accession>
<comment type="similarity">
    <text evidence="2">Belongs to the bacterial solute-binding protein 5 family.</text>
</comment>
<gene>
    <name evidence="7" type="ORF">FHS75_001041</name>
</gene>
<feature type="chain" id="PRO_5031337180" evidence="5">
    <location>
        <begin position="22"/>
        <end position="493"/>
    </location>
</feature>
<dbReference type="Pfam" id="PF00496">
    <property type="entry name" value="SBP_bac_5"/>
    <property type="match status" value="2"/>
</dbReference>
<evidence type="ECO:0000256" key="1">
    <source>
        <dbReference type="ARBA" id="ARBA00004418"/>
    </source>
</evidence>
<reference evidence="7 8" key="1">
    <citation type="submission" date="2020-07" db="EMBL/GenBank/DDBJ databases">
        <title>Genomic Encyclopedia of Type Strains, Phase IV (KMG-IV): sequencing the most valuable type-strain genomes for metagenomic binning, comparative biology and taxonomic classification.</title>
        <authorList>
            <person name="Goeker M."/>
        </authorList>
    </citation>
    <scope>NUCLEOTIDE SEQUENCE [LARGE SCALE GENOMIC DNA]</scope>
    <source>
        <strain evidence="7 8">DSM 29043</strain>
    </source>
</reference>
<organism evidence="7 8">
    <name type="scientific">Novosphingobium marinum</name>
    <dbReference type="NCBI Taxonomy" id="1514948"/>
    <lineage>
        <taxon>Bacteria</taxon>
        <taxon>Pseudomonadati</taxon>
        <taxon>Pseudomonadota</taxon>
        <taxon>Alphaproteobacteria</taxon>
        <taxon>Sphingomonadales</taxon>
        <taxon>Sphingomonadaceae</taxon>
        <taxon>Novosphingobium</taxon>
    </lineage>
</organism>
<dbReference type="Gene3D" id="3.10.105.10">
    <property type="entry name" value="Dipeptide-binding Protein, Domain 3"/>
    <property type="match status" value="1"/>
</dbReference>
<dbReference type="PANTHER" id="PTHR30290">
    <property type="entry name" value="PERIPLASMIC BINDING COMPONENT OF ABC TRANSPORTER"/>
    <property type="match status" value="1"/>
</dbReference>
<sequence>MNAVRRMIAYPVAILMAAMLAACGSGHGSGVSVTVIGDPADPFDEERALSPARELLRAATTEGLVAFDEQGRVIPALADRWIVTEDGLSYIFRLRDGTWRDGEALTAASAREALRRAIRAQRGSALGLDLAGIEEIRAMAGRVIEIRLSRPMPYLLQLLAQPELGLAVDGEGAGPMQFAQVQDLAILEPIPPGALGLPEIPKWDERVRAIRLSAMPAARAVERFNEGETDLVLNGTIADFPLTSSVGILRGTIQIDPVAGLFGLAFVEDAGFLASPENREAIALAIDREALIVPFGVSGWVPTTRIVPPGLDAETGDAAERWADMTIENRQALARARVDFWLQGEEDPEPLKLRISLPAGPGADLLFERIAADLSAIGIEAEQVGLGDDADLRLIDAVARYPRPRWFLNRLSCAAQRICSEAADDLVTESGTMSNSAVRAAVLREAERELTDANLFIPFGSPIRWSLVRGDAIGFATNQWGWHPLMPMALLPR</sequence>
<dbReference type="RefSeq" id="WP_229735650.1">
    <property type="nucleotide sequence ID" value="NZ_BMGF01000006.1"/>
</dbReference>
<evidence type="ECO:0000256" key="3">
    <source>
        <dbReference type="ARBA" id="ARBA00022448"/>
    </source>
</evidence>
<dbReference type="GO" id="GO:0030313">
    <property type="term" value="C:cell envelope"/>
    <property type="evidence" value="ECO:0007669"/>
    <property type="project" value="UniProtKB-SubCell"/>
</dbReference>
<protein>
    <submittedName>
        <fullName evidence="7">Peptide/nickel transport system substrate-binding protein/oligopeptide transport system substrate-binding protein</fullName>
    </submittedName>
</protein>
<keyword evidence="4 5" id="KW-0732">Signal</keyword>
<proteinExistence type="inferred from homology"/>
<evidence type="ECO:0000256" key="2">
    <source>
        <dbReference type="ARBA" id="ARBA00005695"/>
    </source>
</evidence>
<comment type="subcellular location">
    <subcellularLocation>
        <location evidence="1">Periplasm</location>
    </subcellularLocation>
</comment>
<name>A0A7Y9XUG7_9SPHN</name>
<dbReference type="GO" id="GO:1904680">
    <property type="term" value="F:peptide transmembrane transporter activity"/>
    <property type="evidence" value="ECO:0007669"/>
    <property type="project" value="TreeGrafter"/>
</dbReference>
<evidence type="ECO:0000313" key="8">
    <source>
        <dbReference type="Proteomes" id="UP000522081"/>
    </source>
</evidence>
<dbReference type="Gene3D" id="3.40.190.10">
    <property type="entry name" value="Periplasmic binding protein-like II"/>
    <property type="match status" value="2"/>
</dbReference>